<reference evidence="2 3" key="2">
    <citation type="submission" date="2009-03" db="EMBL/GenBank/DDBJ databases">
        <title>Draft genome sequence of Roseburia inulinivorans (DSM 16841).</title>
        <authorList>
            <person name="Sudarsanam P."/>
            <person name="Ley R."/>
            <person name="Guruge J."/>
            <person name="Turnbaugh P.J."/>
            <person name="Mahowald M."/>
            <person name="Liep D."/>
            <person name="Gordon J."/>
        </authorList>
    </citation>
    <scope>NUCLEOTIDE SEQUENCE [LARGE SCALE GENOMIC DNA]</scope>
    <source>
        <strain evidence="2 3">DSM 16841</strain>
    </source>
</reference>
<dbReference type="Proteomes" id="UP000003561">
    <property type="component" value="Unassembled WGS sequence"/>
</dbReference>
<organism evidence="2 3">
    <name type="scientific">Roseburia inulinivorans DSM 16841</name>
    <dbReference type="NCBI Taxonomy" id="622312"/>
    <lineage>
        <taxon>Bacteria</taxon>
        <taxon>Bacillati</taxon>
        <taxon>Bacillota</taxon>
        <taxon>Clostridia</taxon>
        <taxon>Lachnospirales</taxon>
        <taxon>Lachnospiraceae</taxon>
        <taxon>Roseburia</taxon>
    </lineage>
</organism>
<dbReference type="EMBL" id="ACFY01000161">
    <property type="protein sequence ID" value="EEG92179.1"/>
    <property type="molecule type" value="Genomic_DNA"/>
</dbReference>
<dbReference type="AlphaFoldDB" id="C0FZ59"/>
<name>C0FZ59_9FIRM</name>
<gene>
    <name evidence="2" type="ORF">ROSEINA2194_04049</name>
</gene>
<evidence type="ECO:0000313" key="3">
    <source>
        <dbReference type="Proteomes" id="UP000003561"/>
    </source>
</evidence>
<reference evidence="2 3" key="1">
    <citation type="submission" date="2009-02" db="EMBL/GenBank/DDBJ databases">
        <authorList>
            <person name="Fulton L."/>
            <person name="Clifton S."/>
            <person name="Fulton B."/>
            <person name="Xu J."/>
            <person name="Minx P."/>
            <person name="Pepin K.H."/>
            <person name="Johnson M."/>
            <person name="Bhonagiri V."/>
            <person name="Nash W.E."/>
            <person name="Mardis E.R."/>
            <person name="Wilson R.K."/>
        </authorList>
    </citation>
    <scope>NUCLEOTIDE SEQUENCE [LARGE SCALE GENOMIC DNA]</scope>
    <source>
        <strain evidence="2 3">DSM 16841</strain>
    </source>
</reference>
<evidence type="ECO:0000256" key="1">
    <source>
        <dbReference type="SAM" id="Phobius"/>
    </source>
</evidence>
<protein>
    <submittedName>
        <fullName evidence="2">Uncharacterized protein</fullName>
    </submittedName>
</protein>
<feature type="transmembrane region" description="Helical" evidence="1">
    <location>
        <begin position="35"/>
        <end position="52"/>
    </location>
</feature>
<proteinExistence type="predicted"/>
<comment type="caution">
    <text evidence="2">The sequence shown here is derived from an EMBL/GenBank/DDBJ whole genome shotgun (WGS) entry which is preliminary data.</text>
</comment>
<accession>C0FZ59</accession>
<evidence type="ECO:0000313" key="2">
    <source>
        <dbReference type="EMBL" id="EEG92179.1"/>
    </source>
</evidence>
<keyword evidence="1" id="KW-0812">Transmembrane</keyword>
<keyword evidence="1" id="KW-0472">Membrane</keyword>
<sequence length="167" mass="19516">MENTIMLTPRQKWIVARMLHYAYQHTYHGLFVSRYTIFMAIFATQLGFRILYDSTGQKKVLFRFAEKHTLGYPVFSPLIANDSLLFRTDPFNMQHKKWTNPWDSSISSVESFFDLYGRSEEKYLHCLAELSALLKERIHSPKASLLTEEFLKDYGNASFHSGLDCTI</sequence>
<keyword evidence="1" id="KW-1133">Transmembrane helix</keyword>